<accession>A0A1N7GUS3</accession>
<dbReference type="RefSeq" id="WP_076533717.1">
    <property type="nucleotide sequence ID" value="NZ_FOAC01000005.1"/>
</dbReference>
<name>A0A1N7GUS3_9RHOB</name>
<protein>
    <recommendedName>
        <fullName evidence="4">Methyltransferase domain-containing protein</fullName>
    </recommendedName>
</protein>
<evidence type="ECO:0000256" key="1">
    <source>
        <dbReference type="SAM" id="MobiDB-lite"/>
    </source>
</evidence>
<dbReference type="InterPro" id="IPR010342">
    <property type="entry name" value="DUF938"/>
</dbReference>
<keyword evidence="3" id="KW-1185">Reference proteome</keyword>
<feature type="region of interest" description="Disordered" evidence="1">
    <location>
        <begin position="1"/>
        <end position="21"/>
    </location>
</feature>
<sequence length="216" mass="23338">MPHRTQLPPNASNATPDTGARLSAPAAVRNAAVIAEMLAVHGPHEGRALELASGTGQHVVAFAAHLPHIEWQPSDIDPDRRASIDAWADASNILPAIDLDATASGWGARHKGQDMIVLVNLMHLISEREAHILLHEVSDALRHGGLFALYGPFLREGRPVSDTDAEFDASLRASDPEIGYKDVDAIMRWMRDAGLHPTTPLPMPANNLMILAHQPL</sequence>
<dbReference type="SUPFAM" id="SSF53335">
    <property type="entry name" value="S-adenosyl-L-methionine-dependent methyltransferases"/>
    <property type="match status" value="1"/>
</dbReference>
<dbReference type="PANTHER" id="PTHR20974">
    <property type="entry name" value="UPF0585 PROTEIN CG18661"/>
    <property type="match status" value="1"/>
</dbReference>
<dbReference type="EMBL" id="FTNV01000002">
    <property type="protein sequence ID" value="SIS16304.1"/>
    <property type="molecule type" value="Genomic_DNA"/>
</dbReference>
<dbReference type="Pfam" id="PF06080">
    <property type="entry name" value="DUF938"/>
    <property type="match status" value="1"/>
</dbReference>
<organism evidence="2 3">
    <name type="scientific">Roseovarius nanhaiticus</name>
    <dbReference type="NCBI Taxonomy" id="573024"/>
    <lineage>
        <taxon>Bacteria</taxon>
        <taxon>Pseudomonadati</taxon>
        <taxon>Pseudomonadota</taxon>
        <taxon>Alphaproteobacteria</taxon>
        <taxon>Rhodobacterales</taxon>
        <taxon>Roseobacteraceae</taxon>
        <taxon>Roseovarius</taxon>
    </lineage>
</organism>
<evidence type="ECO:0000313" key="3">
    <source>
        <dbReference type="Proteomes" id="UP000186019"/>
    </source>
</evidence>
<dbReference type="AlphaFoldDB" id="A0A1N7GUS3"/>
<dbReference type="OrthoDB" id="5525831at2"/>
<gene>
    <name evidence="2" type="ORF">SAMN05421666_2095</name>
</gene>
<dbReference type="InterPro" id="IPR029063">
    <property type="entry name" value="SAM-dependent_MTases_sf"/>
</dbReference>
<reference evidence="2 3" key="1">
    <citation type="submission" date="2017-01" db="EMBL/GenBank/DDBJ databases">
        <authorList>
            <person name="Mah S.A."/>
            <person name="Swanson W.J."/>
            <person name="Moy G.W."/>
            <person name="Vacquier V.D."/>
        </authorList>
    </citation>
    <scope>NUCLEOTIDE SEQUENCE [LARGE SCALE GENOMIC DNA]</scope>
    <source>
        <strain evidence="2 3">DSM 29590</strain>
    </source>
</reference>
<dbReference type="Proteomes" id="UP000186019">
    <property type="component" value="Unassembled WGS sequence"/>
</dbReference>
<proteinExistence type="predicted"/>
<dbReference type="Gene3D" id="3.40.50.150">
    <property type="entry name" value="Vaccinia Virus protein VP39"/>
    <property type="match status" value="1"/>
</dbReference>
<evidence type="ECO:0000313" key="2">
    <source>
        <dbReference type="EMBL" id="SIS16304.1"/>
    </source>
</evidence>
<feature type="compositionally biased region" description="Polar residues" evidence="1">
    <location>
        <begin position="7"/>
        <end position="16"/>
    </location>
</feature>
<evidence type="ECO:0008006" key="4">
    <source>
        <dbReference type="Google" id="ProtNLM"/>
    </source>
</evidence>
<dbReference type="STRING" id="573024.SAMN05216208_3395"/>
<dbReference type="PANTHER" id="PTHR20974:SF0">
    <property type="entry name" value="UPF0585 PROTEIN CG18661"/>
    <property type="match status" value="1"/>
</dbReference>